<feature type="domain" description="PAC1-like LisH-like dimerisation" evidence="12">
    <location>
        <begin position="242"/>
        <end position="270"/>
    </location>
</feature>
<dbReference type="PROSITE" id="PS50082">
    <property type="entry name" value="WD_REPEATS_2"/>
    <property type="match status" value="5"/>
</dbReference>
<dbReference type="Gene3D" id="2.130.10.10">
    <property type="entry name" value="YVTN repeat-like/Quinoprotein amine dehydrogenase"/>
    <property type="match status" value="1"/>
</dbReference>
<keyword evidence="6" id="KW-0677">Repeat</keyword>
<dbReference type="InterPro" id="IPR050349">
    <property type="entry name" value="WD_LIS1/nudF_dynein_reg"/>
</dbReference>
<dbReference type="GO" id="GO:0051225">
    <property type="term" value="P:spindle assembly"/>
    <property type="evidence" value="ECO:0007669"/>
    <property type="project" value="UniProtKB-ARBA"/>
</dbReference>
<dbReference type="InterPro" id="IPR015943">
    <property type="entry name" value="WD40/YVTN_repeat-like_dom_sf"/>
</dbReference>
<dbReference type="EMBL" id="JAUCMV010000002">
    <property type="protein sequence ID" value="KAK0417739.1"/>
    <property type="molecule type" value="Genomic_DNA"/>
</dbReference>
<proteinExistence type="predicted"/>
<evidence type="ECO:0000313" key="14">
    <source>
        <dbReference type="Proteomes" id="UP001175271"/>
    </source>
</evidence>
<dbReference type="GO" id="GO:0051299">
    <property type="term" value="P:centrosome separation"/>
    <property type="evidence" value="ECO:0007669"/>
    <property type="project" value="UniProtKB-ARBA"/>
</dbReference>
<feature type="repeat" description="WD" evidence="11">
    <location>
        <begin position="546"/>
        <end position="569"/>
    </location>
</feature>
<evidence type="ECO:0000313" key="13">
    <source>
        <dbReference type="EMBL" id="KAK0417739.1"/>
    </source>
</evidence>
<feature type="repeat" description="WD" evidence="11">
    <location>
        <begin position="333"/>
        <end position="374"/>
    </location>
</feature>
<dbReference type="SUPFAM" id="SSF50978">
    <property type="entry name" value="WD40 repeat-like"/>
    <property type="match status" value="1"/>
</dbReference>
<dbReference type="AlphaFoldDB" id="A0AA39M224"/>
<comment type="caution">
    <text evidence="13">The sequence shown here is derived from an EMBL/GenBank/DDBJ whole genome shotgun (WGS) entry which is preliminary data.</text>
</comment>
<dbReference type="PANTHER" id="PTHR44129">
    <property type="entry name" value="WD REPEAT-CONTAINING PROTEIN POP1"/>
    <property type="match status" value="1"/>
</dbReference>
<dbReference type="Gene3D" id="1.20.960.30">
    <property type="match status" value="1"/>
</dbReference>
<keyword evidence="7" id="KW-0498">Mitosis</keyword>
<keyword evidence="14" id="KW-1185">Reference proteome</keyword>
<keyword evidence="3 11" id="KW-0853">WD repeat</keyword>
<dbReference type="PROSITE" id="PS00678">
    <property type="entry name" value="WD_REPEATS_1"/>
    <property type="match status" value="1"/>
</dbReference>
<keyword evidence="5" id="KW-0493">Microtubule</keyword>
<dbReference type="SUPFAM" id="SSF109925">
    <property type="entry name" value="Lissencephaly-1 protein (Lis-1, PAF-AH alpha) N-terminal domain"/>
    <property type="match status" value="1"/>
</dbReference>
<evidence type="ECO:0000256" key="5">
    <source>
        <dbReference type="ARBA" id="ARBA00022701"/>
    </source>
</evidence>
<accession>A0AA39M224</accession>
<dbReference type="SUPFAM" id="SSF50249">
    <property type="entry name" value="Nucleic acid-binding proteins"/>
    <property type="match status" value="1"/>
</dbReference>
<evidence type="ECO:0000256" key="8">
    <source>
        <dbReference type="ARBA" id="ARBA00023054"/>
    </source>
</evidence>
<organism evidence="13 14">
    <name type="scientific">Steinernema hermaphroditum</name>
    <dbReference type="NCBI Taxonomy" id="289476"/>
    <lineage>
        <taxon>Eukaryota</taxon>
        <taxon>Metazoa</taxon>
        <taxon>Ecdysozoa</taxon>
        <taxon>Nematoda</taxon>
        <taxon>Chromadorea</taxon>
        <taxon>Rhabditida</taxon>
        <taxon>Tylenchina</taxon>
        <taxon>Panagrolaimomorpha</taxon>
        <taxon>Strongyloidoidea</taxon>
        <taxon>Steinernematidae</taxon>
        <taxon>Steinernema</taxon>
    </lineage>
</organism>
<evidence type="ECO:0000256" key="3">
    <source>
        <dbReference type="ARBA" id="ARBA00022574"/>
    </source>
</evidence>
<dbReference type="Gene3D" id="2.40.50.140">
    <property type="entry name" value="Nucleic acid-binding proteins"/>
    <property type="match status" value="1"/>
</dbReference>
<dbReference type="Pfam" id="PF00400">
    <property type="entry name" value="WD40"/>
    <property type="match status" value="6"/>
</dbReference>
<dbReference type="GO" id="GO:0005874">
    <property type="term" value="C:microtubule"/>
    <property type="evidence" value="ECO:0007669"/>
    <property type="project" value="UniProtKB-KW"/>
</dbReference>
<dbReference type="InterPro" id="IPR056795">
    <property type="entry name" value="PAC1-like_LisH-like_dom"/>
</dbReference>
<dbReference type="PROSITE" id="PS50896">
    <property type="entry name" value="LISH"/>
    <property type="match status" value="1"/>
</dbReference>
<keyword evidence="1" id="KW-0813">Transport</keyword>
<evidence type="ECO:0000256" key="11">
    <source>
        <dbReference type="PROSITE-ProRule" id="PRU00221"/>
    </source>
</evidence>
<dbReference type="FunFam" id="1.20.960.30:FF:000002">
    <property type="entry name" value="Platelet-activating factor acetylhydrolase ib"/>
    <property type="match status" value="1"/>
</dbReference>
<feature type="repeat" description="WD" evidence="11">
    <location>
        <begin position="375"/>
        <end position="407"/>
    </location>
</feature>
<feature type="repeat" description="WD" evidence="11">
    <location>
        <begin position="460"/>
        <end position="501"/>
    </location>
</feature>
<dbReference type="InterPro" id="IPR036322">
    <property type="entry name" value="WD40_repeat_dom_sf"/>
</dbReference>
<evidence type="ECO:0000256" key="10">
    <source>
        <dbReference type="ARBA" id="ARBA00023306"/>
    </source>
</evidence>
<dbReference type="InterPro" id="IPR019775">
    <property type="entry name" value="WD40_repeat_CS"/>
</dbReference>
<evidence type="ECO:0000256" key="6">
    <source>
        <dbReference type="ARBA" id="ARBA00022737"/>
    </source>
</evidence>
<dbReference type="InterPro" id="IPR006594">
    <property type="entry name" value="LisH"/>
</dbReference>
<feature type="repeat" description="WD" evidence="11">
    <location>
        <begin position="418"/>
        <end position="459"/>
    </location>
</feature>
<dbReference type="PROSITE" id="PS50294">
    <property type="entry name" value="WD_REPEATS_REGION"/>
    <property type="match status" value="4"/>
</dbReference>
<keyword evidence="2" id="KW-0963">Cytoplasm</keyword>
<keyword evidence="9" id="KW-0206">Cytoskeleton</keyword>
<dbReference type="SMART" id="SM00320">
    <property type="entry name" value="WD40"/>
    <property type="match status" value="6"/>
</dbReference>
<evidence type="ECO:0000256" key="7">
    <source>
        <dbReference type="ARBA" id="ARBA00022776"/>
    </source>
</evidence>
<dbReference type="InterPro" id="IPR001680">
    <property type="entry name" value="WD40_rpt"/>
</dbReference>
<name>A0AA39M224_9BILA</name>
<sequence>MDHPKRPPEDSRLDGDIQKKSARLRSFAVEPILAADVLSELVELIEFDVYGIAEKRNIPKILKALPPLDESFSHLKRIYGATVLIGPSTSLEEDGRAKLLLKLKEVDSESGTVEQRKVPRIKPLTKRQFEWAKQKWPTAFHADKRLESILDTTFFDAAELQRLQRLIVCAERIKGCVVADPNKLENDGVVAEGAPDPKNPLGHPVMAAVEKLAALHRDSDDSEQYLATGFDVFLFREPCAMNRAIADYLQSSGYHASFSAFMGEADLNENVGDLKSSGLLEKKWTSVLRLQKKVMDLESKLKETEKEIASGAPTRDKRKPEEWIPRAPERFELSGHRMPVNRVIFHPKYTYFASCSEDCTIKIWDFESGEFERTLKGHTAAVQDICFDKSGTLLASCSADLTIKIWDFVNSYECTKTLKGHDHNISSITFVPSGDYLLSSSRDRQVKMWEVSTGYCIHTFGGHTDWVRMVRVSHDGSQFATCGNDHTVRVWSIQGKAEKMTLHGHEHVVECVTWVPDAALPYISHQDLAKMNGGGSVAASAESNALLLSGSRDKTIRCWNVHTNQCLFVLTGHDNWVRGIVFHPHGKFILSFIYLLPLLAPVDDFSLRKAKMPTTSIFKSRVGTELLMGRVVKVSRIGLDKVPCAQVRCQRNEFNIYLKKYFARSFDYWAMDASNIVGMGDTVLIKQMEKIARPMATVRHSVDRVVFKYGNIIDPVMQRRVIEDQFEDEMELRKKLVSEIVEDPFKEESLLFDERRAVQKEKLEAAKKELQEGKETSA</sequence>
<evidence type="ECO:0000256" key="9">
    <source>
        <dbReference type="ARBA" id="ARBA00023212"/>
    </source>
</evidence>
<dbReference type="Pfam" id="PF24951">
    <property type="entry name" value="LisH_PAC1"/>
    <property type="match status" value="1"/>
</dbReference>
<gene>
    <name evidence="13" type="ORF">QR680_013180</name>
</gene>
<evidence type="ECO:0000256" key="1">
    <source>
        <dbReference type="ARBA" id="ARBA00022448"/>
    </source>
</evidence>
<keyword evidence="4" id="KW-0132">Cell division</keyword>
<evidence type="ECO:0000259" key="12">
    <source>
        <dbReference type="Pfam" id="PF24951"/>
    </source>
</evidence>
<keyword evidence="8" id="KW-0175">Coiled coil</keyword>
<dbReference type="InterPro" id="IPR020472">
    <property type="entry name" value="WD40_PAC1"/>
</dbReference>
<reference evidence="13" key="1">
    <citation type="submission" date="2023-06" db="EMBL/GenBank/DDBJ databases">
        <title>Genomic analysis of the entomopathogenic nematode Steinernema hermaphroditum.</title>
        <authorList>
            <person name="Schwarz E.M."/>
            <person name="Heppert J.K."/>
            <person name="Baniya A."/>
            <person name="Schwartz H.T."/>
            <person name="Tan C.-H."/>
            <person name="Antoshechkin I."/>
            <person name="Sternberg P.W."/>
            <person name="Goodrich-Blair H."/>
            <person name="Dillman A.R."/>
        </authorList>
    </citation>
    <scope>NUCLEOTIDE SEQUENCE</scope>
    <source>
        <strain evidence="13">PS9179</strain>
        <tissue evidence="13">Whole animal</tissue>
    </source>
</reference>
<dbReference type="GO" id="GO:0030286">
    <property type="term" value="C:dynein complex"/>
    <property type="evidence" value="ECO:0007669"/>
    <property type="project" value="UniProtKB-ARBA"/>
</dbReference>
<dbReference type="PRINTS" id="PR00320">
    <property type="entry name" value="GPROTEINBRPT"/>
</dbReference>
<evidence type="ECO:0000256" key="2">
    <source>
        <dbReference type="ARBA" id="ARBA00022490"/>
    </source>
</evidence>
<dbReference type="InterPro" id="IPR012340">
    <property type="entry name" value="NA-bd_OB-fold"/>
</dbReference>
<dbReference type="GO" id="GO:0051301">
    <property type="term" value="P:cell division"/>
    <property type="evidence" value="ECO:0007669"/>
    <property type="project" value="UniProtKB-KW"/>
</dbReference>
<evidence type="ECO:0000256" key="4">
    <source>
        <dbReference type="ARBA" id="ARBA00022618"/>
    </source>
</evidence>
<dbReference type="Proteomes" id="UP001175271">
    <property type="component" value="Unassembled WGS sequence"/>
</dbReference>
<keyword evidence="10" id="KW-0131">Cell cycle</keyword>
<dbReference type="CDD" id="cd00200">
    <property type="entry name" value="WD40"/>
    <property type="match status" value="1"/>
</dbReference>
<dbReference type="InterPro" id="IPR037190">
    <property type="entry name" value="LIS1_N"/>
</dbReference>
<protein>
    <recommendedName>
        <fullName evidence="12">PAC1-like LisH-like dimerisation domain-containing protein</fullName>
    </recommendedName>
</protein>